<keyword evidence="3" id="KW-1185">Reference proteome</keyword>
<reference evidence="2 3" key="1">
    <citation type="submission" date="2024-06" db="EMBL/GenBank/DDBJ databases">
        <title>Pangenomics to understand the prophage dynamics in the radiating lineages of P. brasiliense.</title>
        <authorList>
            <person name="Pardeshi L.A."/>
            <person name="Van Duivenbode I."/>
            <person name="Jonkheer E.M."/>
            <person name="Pel M.J.C."/>
            <person name="Kupczok A."/>
            <person name="De Ridder D."/>
            <person name="Smit S."/>
            <person name="Van Der Lee T.J."/>
        </authorList>
    </citation>
    <scope>NUCLEOTIDE SEQUENCE [LARGE SCALE GENOMIC DNA]</scope>
    <source>
        <strain evidence="2 3">PD 8607</strain>
    </source>
</reference>
<accession>A0ABV1PGB6</accession>
<feature type="signal peptide" evidence="1">
    <location>
        <begin position="1"/>
        <end position="24"/>
    </location>
</feature>
<keyword evidence="1" id="KW-0732">Signal</keyword>
<organism evidence="2 3">
    <name type="scientific">Pectobacterium polonicum</name>
    <dbReference type="NCBI Taxonomy" id="2485124"/>
    <lineage>
        <taxon>Bacteria</taxon>
        <taxon>Pseudomonadati</taxon>
        <taxon>Pseudomonadota</taxon>
        <taxon>Gammaproteobacteria</taxon>
        <taxon>Enterobacterales</taxon>
        <taxon>Pectobacteriaceae</taxon>
        <taxon>Pectobacterium</taxon>
    </lineage>
</organism>
<proteinExistence type="predicted"/>
<protein>
    <submittedName>
        <fullName evidence="2">Uncharacterized protein</fullName>
    </submittedName>
</protein>
<feature type="chain" id="PRO_5047104199" evidence="1">
    <location>
        <begin position="25"/>
        <end position="341"/>
    </location>
</feature>
<sequence length="341" mass="38755">MSLFMQLRTFFLFIITLLAFPVLAQSSSGLTCGIYTNDSGVKAYVISSEILQKKYKNEYITSHYTLDSGKVNIISIDTLNPPEIYELIEEKEVKDFNEEYTLTESKSCKENIGIPKSEIGKKCWDDMEACSWLIAESDVKTLKQLCQDNFYLACQFWDNRVFFKNSISKMSENTENRDIPQPSDPEWIETLTESCRSGLSEKMCTEAARSLWNSGQYLAARDALQLACNTRIWDNSVCQQADDLRSLTENDISSSVSGLPVGHYATRGGDVDFIITKNGTVIIKGSPSVKAHIDNGLIRIPRDLQEEAINRRSDFLFRRAGENKLISLDIWNTFKVYELQN</sequence>
<comment type="caution">
    <text evidence="2">The sequence shown here is derived from an EMBL/GenBank/DDBJ whole genome shotgun (WGS) entry which is preliminary data.</text>
</comment>
<gene>
    <name evidence="2" type="ORF">ABRQ07_21320</name>
</gene>
<dbReference type="RefSeq" id="WP_273856711.1">
    <property type="nucleotide sequence ID" value="NZ_JAQRNC010000011.1"/>
</dbReference>
<evidence type="ECO:0000256" key="1">
    <source>
        <dbReference type="SAM" id="SignalP"/>
    </source>
</evidence>
<dbReference type="EMBL" id="JBEHEF010000032">
    <property type="protein sequence ID" value="MEQ9940112.1"/>
    <property type="molecule type" value="Genomic_DNA"/>
</dbReference>
<evidence type="ECO:0000313" key="3">
    <source>
        <dbReference type="Proteomes" id="UP001463408"/>
    </source>
</evidence>
<dbReference type="Proteomes" id="UP001463408">
    <property type="component" value="Unassembled WGS sequence"/>
</dbReference>
<name>A0ABV1PGB6_9GAMM</name>
<evidence type="ECO:0000313" key="2">
    <source>
        <dbReference type="EMBL" id="MEQ9940112.1"/>
    </source>
</evidence>